<accession>A0A425Y6J0</accession>
<dbReference type="GO" id="GO:0008237">
    <property type="term" value="F:metallopeptidase activity"/>
    <property type="evidence" value="ECO:0007669"/>
    <property type="project" value="InterPro"/>
</dbReference>
<dbReference type="AlphaFoldDB" id="A0A425Y6J0"/>
<dbReference type="Pfam" id="PF09471">
    <property type="entry name" value="Peptidase_M64"/>
    <property type="match status" value="1"/>
</dbReference>
<dbReference type="InterPro" id="IPR038171">
    <property type="entry name" value="M64_N_sf"/>
</dbReference>
<sequence length="503" mass="57541">MKIVTNGFMTLSIFPKGDIPYLVSLKKNKLNTNTMKKIFVFALILVGFSTFAQAQYADYFTSATMRLDYNHVGNSEEEHFAFDQMVNDGEWAGSKTVLIDELKLGKYFFEVKDPKSGKLLYSRGFASIYGEWETTPEADTEWGSFHESLRFPWPKSEVNVTILKRNIKNGFDPVWTYKVNPKHHRAFTNPVTNHYNTIDIVVNGKPEKQVDIVVLGEGYAKKDMAKFKKDAQRFAEVLLNTEPYASFKDKFSIRAVETPSPDSGVNHPHQDIHTRSALSVTYGAFDSERYALGYDNKTIRNAAAAVPYEFTAILMNDSIYGGGGIYNLYITAAVNNAFQEYLFVHEFGHHFADLADEYYTSATAYEMDAEHMEPWELNVTANTDPETIKWKDIVTPGTPIPTPWEKEKYDEHSIAIQKKRVEMRKAKVDEKVMEEFFIKKRTWDDKLLANMKHSGKVGAFEGAQYKSKGLYRSAANCIMFTRHDEFCPACQRAIKMIIDQYSN</sequence>
<organism evidence="2 3">
    <name type="scientific">Ancylomarina euxinus</name>
    <dbReference type="NCBI Taxonomy" id="2283627"/>
    <lineage>
        <taxon>Bacteria</taxon>
        <taxon>Pseudomonadati</taxon>
        <taxon>Bacteroidota</taxon>
        <taxon>Bacteroidia</taxon>
        <taxon>Marinilabiliales</taxon>
        <taxon>Marinifilaceae</taxon>
        <taxon>Ancylomarina</taxon>
    </lineage>
</organism>
<protein>
    <submittedName>
        <fullName evidence="2">Peptidase M64</fullName>
    </submittedName>
</protein>
<proteinExistence type="predicted"/>
<dbReference type="Gene3D" id="2.60.40.3250">
    <property type="entry name" value="Peptidase M64, N-terminal domain"/>
    <property type="match status" value="1"/>
</dbReference>
<evidence type="ECO:0000313" key="3">
    <source>
        <dbReference type="Proteomes" id="UP000285794"/>
    </source>
</evidence>
<dbReference type="Gene3D" id="3.40.390.10">
    <property type="entry name" value="Collagenase (Catalytic Domain)"/>
    <property type="match status" value="1"/>
</dbReference>
<dbReference type="InterPro" id="IPR032625">
    <property type="entry name" value="M64_N"/>
</dbReference>
<dbReference type="InterPro" id="IPR024079">
    <property type="entry name" value="MetalloPept_cat_dom_sf"/>
</dbReference>
<reference evidence="2 3" key="1">
    <citation type="submission" date="2018-07" db="EMBL/GenBank/DDBJ databases">
        <title>Draft genome sequence of Ancylomarina sp. M1P.</title>
        <authorList>
            <person name="Yadav S."/>
            <person name="Villanueva L."/>
            <person name="Damste J.S.S."/>
        </authorList>
    </citation>
    <scope>NUCLEOTIDE SEQUENCE [LARGE SCALE GENOMIC DNA]</scope>
    <source>
        <strain evidence="2 3">M1P</strain>
    </source>
</reference>
<dbReference type="Pfam" id="PF16217">
    <property type="entry name" value="M64_N"/>
    <property type="match status" value="1"/>
</dbReference>
<dbReference type="InterPro" id="IPR019026">
    <property type="entry name" value="Peptidase_M64_IgA"/>
</dbReference>
<evidence type="ECO:0000313" key="2">
    <source>
        <dbReference type="EMBL" id="RRG24088.1"/>
    </source>
</evidence>
<comment type="caution">
    <text evidence="2">The sequence shown here is derived from an EMBL/GenBank/DDBJ whole genome shotgun (WGS) entry which is preliminary data.</text>
</comment>
<dbReference type="Proteomes" id="UP000285794">
    <property type="component" value="Unassembled WGS sequence"/>
</dbReference>
<evidence type="ECO:0000259" key="1">
    <source>
        <dbReference type="Pfam" id="PF16217"/>
    </source>
</evidence>
<feature type="domain" description="Peptidase M64 N-terminal" evidence="1">
    <location>
        <begin position="56"/>
        <end position="175"/>
    </location>
</feature>
<gene>
    <name evidence="2" type="ORF">DWB61_02935</name>
</gene>
<keyword evidence="3" id="KW-1185">Reference proteome</keyword>
<dbReference type="EMBL" id="QQWG01000002">
    <property type="protein sequence ID" value="RRG24088.1"/>
    <property type="molecule type" value="Genomic_DNA"/>
</dbReference>
<name>A0A425Y6J0_9BACT</name>